<feature type="active site" description="Acyl-thioester intermediate" evidence="8 9">
    <location>
        <position position="142"/>
    </location>
</feature>
<evidence type="ECO:0000256" key="5">
    <source>
        <dbReference type="ARBA" id="ARBA00023167"/>
    </source>
</evidence>
<dbReference type="GO" id="GO:0008899">
    <property type="term" value="F:homoserine O-succinyltransferase activity"/>
    <property type="evidence" value="ECO:0007669"/>
    <property type="project" value="UniProtKB-UniRule"/>
</dbReference>
<dbReference type="RefSeq" id="WP_138600753.1">
    <property type="nucleotide sequence ID" value="NZ_VCIA01000001.1"/>
</dbReference>
<comment type="catalytic activity">
    <reaction evidence="7 8">
        <text>L-homoserine + acetyl-CoA = O-acetyl-L-homoserine + CoA</text>
        <dbReference type="Rhea" id="RHEA:13701"/>
        <dbReference type="ChEBI" id="CHEBI:57287"/>
        <dbReference type="ChEBI" id="CHEBI:57288"/>
        <dbReference type="ChEBI" id="CHEBI:57476"/>
        <dbReference type="ChEBI" id="CHEBI:57716"/>
        <dbReference type="EC" id="2.3.1.31"/>
    </reaction>
</comment>
<dbReference type="SUPFAM" id="SSF52317">
    <property type="entry name" value="Class I glutamine amidotransferase-like"/>
    <property type="match status" value="1"/>
</dbReference>
<evidence type="ECO:0000256" key="3">
    <source>
        <dbReference type="ARBA" id="ARBA00022605"/>
    </source>
</evidence>
<protein>
    <recommendedName>
        <fullName evidence="8">Homoserine O-acetyltransferase</fullName>
        <shortName evidence="8">HAT</shortName>
        <ecNumber evidence="8">2.3.1.31</ecNumber>
    </recommendedName>
    <alternativeName>
        <fullName evidence="8">Homoserine transacetylase</fullName>
        <shortName evidence="8">HTA</shortName>
    </alternativeName>
</protein>
<comment type="pathway">
    <text evidence="8">Amino-acid biosynthesis; L-methionine biosynthesis via de novo pathway; O-acetyl-L-homoserine from L-homoserine: step 1/1.</text>
</comment>
<comment type="caution">
    <text evidence="8">Lacks conserved residue(s) required for the propagation of feature annotation.</text>
</comment>
<feature type="binding site" evidence="8">
    <location>
        <position position="192"/>
    </location>
    <ligand>
        <name>substrate</name>
    </ligand>
</feature>
<dbReference type="GO" id="GO:0019281">
    <property type="term" value="P:L-methionine biosynthetic process from homoserine via O-succinyl-L-homoserine and cystathionine"/>
    <property type="evidence" value="ECO:0007669"/>
    <property type="project" value="InterPro"/>
</dbReference>
<evidence type="ECO:0000256" key="4">
    <source>
        <dbReference type="ARBA" id="ARBA00022679"/>
    </source>
</evidence>
<dbReference type="FunFam" id="3.40.50.880:FF:000004">
    <property type="entry name" value="Homoserine O-succinyltransferase"/>
    <property type="match status" value="1"/>
</dbReference>
<sequence length="302" mass="35244">MPINIPKNLPARDALKEEKIFVMDEGRAVSQDIRPLNILIVNLMPEKERTELQILRLLGNTPLQINITFLRMATHKAKTVSEYHLDNFYKTFGDVKHRRFDGMIITGAPIEHLQFEDVNYWEELIDIMEWSKENVTSSLHVCWGAQAALYYHYGIDKVALPKKVSGIYQHRLMDSKNRLLRGFDEVFNAPHSRYTDVPTNAIVKHPELNLLATTFANETFMAMSKDAKHIMITGHLEYDATTLADEYARDLEKGIDVDMPQNYFPNNDVNERPLNTWRSHSHLLFSNWLNYFVYQQTPFIWT</sequence>
<dbReference type="GO" id="GO:0004414">
    <property type="term" value="F:homoserine O-acetyltransferase activity"/>
    <property type="evidence" value="ECO:0007669"/>
    <property type="project" value="UniProtKB-EC"/>
</dbReference>
<dbReference type="InterPro" id="IPR005697">
    <property type="entry name" value="HST_MetA"/>
</dbReference>
<keyword evidence="4 8" id="KW-0808">Transferase</keyword>
<feature type="binding site" evidence="8">
    <location>
        <position position="249"/>
    </location>
    <ligand>
        <name>substrate</name>
    </ligand>
</feature>
<dbReference type="Gene3D" id="3.40.50.880">
    <property type="match status" value="1"/>
</dbReference>
<dbReference type="Pfam" id="PF04204">
    <property type="entry name" value="HTS"/>
    <property type="match status" value="1"/>
</dbReference>
<dbReference type="InterPro" id="IPR033752">
    <property type="entry name" value="MetA_family"/>
</dbReference>
<dbReference type="AlphaFoldDB" id="A0A5S3QGL8"/>
<dbReference type="CDD" id="cd03131">
    <property type="entry name" value="GATase1_HTS"/>
    <property type="match status" value="1"/>
</dbReference>
<dbReference type="HAMAP" id="MF_00295">
    <property type="entry name" value="MetA_acyltransf"/>
    <property type="match status" value="1"/>
</dbReference>
<gene>
    <name evidence="10" type="primary">metA</name>
    <name evidence="8" type="synonym">metAA</name>
    <name evidence="10" type="ORF">FFL34_01650</name>
</gene>
<dbReference type="InterPro" id="IPR029062">
    <property type="entry name" value="Class_I_gatase-like"/>
</dbReference>
<name>A0A5S3QGL8_9BACI</name>
<comment type="similarity">
    <text evidence="8">Belongs to the MetA family.</text>
</comment>
<comment type="function">
    <text evidence="8">Transfers an acetyl group from acetyl-CoA to L-homoserine, forming acetyl-L-homoserine.</text>
</comment>
<keyword evidence="6 8" id="KW-0012">Acyltransferase</keyword>
<evidence type="ECO:0000256" key="6">
    <source>
        <dbReference type="ARBA" id="ARBA00023315"/>
    </source>
</evidence>
<feature type="binding site" evidence="8">
    <location>
        <position position="163"/>
    </location>
    <ligand>
        <name>substrate</name>
    </ligand>
</feature>
<keyword evidence="2 8" id="KW-0963">Cytoplasm</keyword>
<dbReference type="NCBIfam" id="TIGR01001">
    <property type="entry name" value="metA"/>
    <property type="match status" value="1"/>
</dbReference>
<evidence type="ECO:0000256" key="2">
    <source>
        <dbReference type="ARBA" id="ARBA00022490"/>
    </source>
</evidence>
<dbReference type="PANTHER" id="PTHR20919">
    <property type="entry name" value="HOMOSERINE O-SUCCINYLTRANSFERASE"/>
    <property type="match status" value="1"/>
</dbReference>
<feature type="active site" evidence="8">
    <location>
        <position position="237"/>
    </location>
</feature>
<comment type="caution">
    <text evidence="10">The sequence shown here is derived from an EMBL/GenBank/DDBJ whole genome shotgun (WGS) entry which is preliminary data.</text>
</comment>
<keyword evidence="3 8" id="KW-0028">Amino-acid biosynthesis</keyword>
<evidence type="ECO:0000313" key="11">
    <source>
        <dbReference type="Proteomes" id="UP000306980"/>
    </source>
</evidence>
<reference evidence="10 11" key="1">
    <citation type="submission" date="2019-05" db="EMBL/GenBank/DDBJ databases">
        <title>Genomic analysis of Lentibacillus sp. NKC220-2.</title>
        <authorList>
            <person name="Oh Y.J."/>
        </authorList>
    </citation>
    <scope>NUCLEOTIDE SEQUENCE [LARGE SCALE GENOMIC DNA]</scope>
    <source>
        <strain evidence="10 11">NKC220-2</strain>
    </source>
</reference>
<organism evidence="10 11">
    <name type="scientific">Lentibacillus cibarius</name>
    <dbReference type="NCBI Taxonomy" id="2583219"/>
    <lineage>
        <taxon>Bacteria</taxon>
        <taxon>Bacillati</taxon>
        <taxon>Bacillota</taxon>
        <taxon>Bacilli</taxon>
        <taxon>Bacillales</taxon>
        <taxon>Bacillaceae</taxon>
        <taxon>Lentibacillus</taxon>
    </lineage>
</organism>
<feature type="active site" description="Proton acceptor" evidence="8">
    <location>
        <position position="235"/>
    </location>
</feature>
<keyword evidence="5 8" id="KW-0486">Methionine biosynthesis</keyword>
<comment type="subcellular location">
    <subcellularLocation>
        <location evidence="1 8">Cytoplasm</location>
    </subcellularLocation>
</comment>
<dbReference type="EC" id="2.3.1.31" evidence="8"/>
<dbReference type="OrthoDB" id="9772423at2"/>
<accession>A0A5S3QGL8</accession>
<dbReference type="UniPathway" id="UPA00051">
    <property type="reaction ID" value="UER00074"/>
</dbReference>
<evidence type="ECO:0000313" key="10">
    <source>
        <dbReference type="EMBL" id="TMN20957.1"/>
    </source>
</evidence>
<proteinExistence type="inferred from homology"/>
<dbReference type="GO" id="GO:0005737">
    <property type="term" value="C:cytoplasm"/>
    <property type="evidence" value="ECO:0007669"/>
    <property type="project" value="UniProtKB-SubCell"/>
</dbReference>
<dbReference type="Proteomes" id="UP000306980">
    <property type="component" value="Unassembled WGS sequence"/>
</dbReference>
<dbReference type="PIRSF" id="PIRSF000450">
    <property type="entry name" value="H_ser_succinyltr"/>
    <property type="match status" value="1"/>
</dbReference>
<dbReference type="PANTHER" id="PTHR20919:SF0">
    <property type="entry name" value="HOMOSERINE O-SUCCINYLTRANSFERASE"/>
    <property type="match status" value="1"/>
</dbReference>
<evidence type="ECO:0000256" key="8">
    <source>
        <dbReference type="HAMAP-Rule" id="MF_00295"/>
    </source>
</evidence>
<dbReference type="EMBL" id="VCIA01000001">
    <property type="protein sequence ID" value="TMN20957.1"/>
    <property type="molecule type" value="Genomic_DNA"/>
</dbReference>
<evidence type="ECO:0000256" key="7">
    <source>
        <dbReference type="ARBA" id="ARBA00049043"/>
    </source>
</evidence>
<feature type="site" description="Important for substrate specificity" evidence="8">
    <location>
        <position position="192"/>
    </location>
</feature>
<evidence type="ECO:0000256" key="1">
    <source>
        <dbReference type="ARBA" id="ARBA00004496"/>
    </source>
</evidence>
<feature type="site" description="Important for acyl-CoA specificity" evidence="8">
    <location>
        <position position="111"/>
    </location>
</feature>
<evidence type="ECO:0000256" key="9">
    <source>
        <dbReference type="PIRSR" id="PIRSR000450-1"/>
    </source>
</evidence>